<evidence type="ECO:0000256" key="1">
    <source>
        <dbReference type="SAM" id="MobiDB-lite"/>
    </source>
</evidence>
<organism evidence="2 3">
    <name type="scientific">Exidia glandulosa HHB12029</name>
    <dbReference type="NCBI Taxonomy" id="1314781"/>
    <lineage>
        <taxon>Eukaryota</taxon>
        <taxon>Fungi</taxon>
        <taxon>Dikarya</taxon>
        <taxon>Basidiomycota</taxon>
        <taxon>Agaricomycotina</taxon>
        <taxon>Agaricomycetes</taxon>
        <taxon>Auriculariales</taxon>
        <taxon>Exidiaceae</taxon>
        <taxon>Exidia</taxon>
    </lineage>
</organism>
<feature type="compositionally biased region" description="Low complexity" evidence="1">
    <location>
        <begin position="104"/>
        <end position="115"/>
    </location>
</feature>
<dbReference type="Proteomes" id="UP000077266">
    <property type="component" value="Unassembled WGS sequence"/>
</dbReference>
<name>A0A165ZHM7_EXIGL</name>
<protein>
    <submittedName>
        <fullName evidence="2">Uncharacterized protein</fullName>
    </submittedName>
</protein>
<evidence type="ECO:0000313" key="2">
    <source>
        <dbReference type="EMBL" id="KZV82799.1"/>
    </source>
</evidence>
<feature type="compositionally biased region" description="Basic and acidic residues" evidence="1">
    <location>
        <begin position="157"/>
        <end position="167"/>
    </location>
</feature>
<feature type="compositionally biased region" description="Polar residues" evidence="1">
    <location>
        <begin position="288"/>
        <end position="308"/>
    </location>
</feature>
<reference evidence="2 3" key="1">
    <citation type="journal article" date="2016" name="Mol. Biol. Evol.">
        <title>Comparative Genomics of Early-Diverging Mushroom-Forming Fungi Provides Insights into the Origins of Lignocellulose Decay Capabilities.</title>
        <authorList>
            <person name="Nagy L.G."/>
            <person name="Riley R."/>
            <person name="Tritt A."/>
            <person name="Adam C."/>
            <person name="Daum C."/>
            <person name="Floudas D."/>
            <person name="Sun H."/>
            <person name="Yadav J.S."/>
            <person name="Pangilinan J."/>
            <person name="Larsson K.H."/>
            <person name="Matsuura K."/>
            <person name="Barry K."/>
            <person name="Labutti K."/>
            <person name="Kuo R."/>
            <person name="Ohm R.A."/>
            <person name="Bhattacharya S.S."/>
            <person name="Shirouzu T."/>
            <person name="Yoshinaga Y."/>
            <person name="Martin F.M."/>
            <person name="Grigoriev I.V."/>
            <person name="Hibbett D.S."/>
        </authorList>
    </citation>
    <scope>NUCLEOTIDE SEQUENCE [LARGE SCALE GENOMIC DNA]</scope>
    <source>
        <strain evidence="2 3">HHB12029</strain>
    </source>
</reference>
<keyword evidence="3" id="KW-1185">Reference proteome</keyword>
<dbReference type="InParanoid" id="A0A165ZHM7"/>
<feature type="compositionally biased region" description="Low complexity" evidence="1">
    <location>
        <begin position="170"/>
        <end position="183"/>
    </location>
</feature>
<feature type="region of interest" description="Disordered" evidence="1">
    <location>
        <begin position="157"/>
        <end position="183"/>
    </location>
</feature>
<feature type="region of interest" description="Disordered" evidence="1">
    <location>
        <begin position="215"/>
        <end position="328"/>
    </location>
</feature>
<accession>A0A165ZHM7</accession>
<proteinExistence type="predicted"/>
<dbReference type="EMBL" id="KV426303">
    <property type="protein sequence ID" value="KZV82799.1"/>
    <property type="molecule type" value="Genomic_DNA"/>
</dbReference>
<gene>
    <name evidence="2" type="ORF">EXIGLDRAFT_702194</name>
</gene>
<feature type="region of interest" description="Disordered" evidence="1">
    <location>
        <begin position="78"/>
        <end position="116"/>
    </location>
</feature>
<dbReference type="AlphaFoldDB" id="A0A165ZHM7"/>
<sequence>MSDTLRQLKWDFWDNWVLNLGQMRDAAVMQRLAIPPPRLELDQCISEGVSRELAARRKKATKAPATGTAPVIEAGMQVVSGGAPPQSTSTGQRQAEVRRNNRVPGSAPSTSGSAPMYMQWNAASSSTPAPYHPIATPMPHTAGRRVLWAMDEDRDRLTARPESHGRAFDPSLSTTTTPSYWTSSTPAPYPLPSAPRPFAPPTFVAPPMFAPPPSFAPPPTFAAHPYGQQRVGTQHAPAQEHPTRPEDLSGSSRNPWPASQCHRSNEHRQLGQYAGGHTSGQYYRASQGPLSTQGAEYGSQTLDISSFRHQPGSESGHEPPNGADGWGT</sequence>
<evidence type="ECO:0000313" key="3">
    <source>
        <dbReference type="Proteomes" id="UP000077266"/>
    </source>
</evidence>